<dbReference type="AlphaFoldDB" id="A0A7J7IRD0"/>
<proteinExistence type="predicted"/>
<evidence type="ECO:0000313" key="5">
    <source>
        <dbReference type="EMBL" id="KAF6016450.1"/>
    </source>
</evidence>
<protein>
    <recommendedName>
        <fullName evidence="7">WDTC1</fullName>
    </recommendedName>
</protein>
<feature type="compositionally biased region" description="Basic and acidic residues" evidence="4">
    <location>
        <begin position="494"/>
        <end position="503"/>
    </location>
</feature>
<evidence type="ECO:0008006" key="7">
    <source>
        <dbReference type="Google" id="ProtNLM"/>
    </source>
</evidence>
<evidence type="ECO:0000256" key="3">
    <source>
        <dbReference type="PROSITE-ProRule" id="PRU00221"/>
    </source>
</evidence>
<dbReference type="SMART" id="SM00320">
    <property type="entry name" value="WD40"/>
    <property type="match status" value="6"/>
</dbReference>
<dbReference type="OrthoDB" id="4869960at2759"/>
<dbReference type="PANTHER" id="PTHR15574">
    <property type="entry name" value="WD REPEAT DOMAIN-CONTAINING FAMILY"/>
    <property type="match status" value="1"/>
</dbReference>
<feature type="repeat" description="WD" evidence="3">
    <location>
        <begin position="43"/>
        <end position="84"/>
    </location>
</feature>
<keyword evidence="1 3" id="KW-0853">WD repeat</keyword>
<evidence type="ECO:0000313" key="6">
    <source>
        <dbReference type="Proteomes" id="UP000593567"/>
    </source>
</evidence>
<dbReference type="SUPFAM" id="SSF48452">
    <property type="entry name" value="TPR-like"/>
    <property type="match status" value="1"/>
</dbReference>
<dbReference type="Gene3D" id="2.130.10.10">
    <property type="entry name" value="YVTN repeat-like/Quinoprotein amine dehydrogenase"/>
    <property type="match status" value="2"/>
</dbReference>
<name>A0A7J7IRD0_BUGNE</name>
<dbReference type="GO" id="GO:0080008">
    <property type="term" value="C:Cul4-RING E3 ubiquitin ligase complex"/>
    <property type="evidence" value="ECO:0007669"/>
    <property type="project" value="TreeGrafter"/>
</dbReference>
<dbReference type="PROSITE" id="PS50082">
    <property type="entry name" value="WD_REPEATS_2"/>
    <property type="match status" value="2"/>
</dbReference>
<evidence type="ECO:0000256" key="4">
    <source>
        <dbReference type="SAM" id="MobiDB-lite"/>
    </source>
</evidence>
<feature type="region of interest" description="Disordered" evidence="4">
    <location>
        <begin position="480"/>
        <end position="503"/>
    </location>
</feature>
<keyword evidence="6" id="KW-1185">Reference proteome</keyword>
<feature type="compositionally biased region" description="Polar residues" evidence="4">
    <location>
        <begin position="480"/>
        <end position="489"/>
    </location>
</feature>
<dbReference type="SUPFAM" id="SSF50978">
    <property type="entry name" value="WD40 repeat-like"/>
    <property type="match status" value="1"/>
</dbReference>
<feature type="repeat" description="WD" evidence="3">
    <location>
        <begin position="86"/>
        <end position="129"/>
    </location>
</feature>
<dbReference type="PANTHER" id="PTHR15574:SF40">
    <property type="entry name" value="WD AND TETRATRICOPEPTIDE REPEATS PROTEIN 1"/>
    <property type="match status" value="1"/>
</dbReference>
<dbReference type="InterPro" id="IPR036322">
    <property type="entry name" value="WD40_repeat_dom_sf"/>
</dbReference>
<dbReference type="GO" id="GO:0005737">
    <property type="term" value="C:cytoplasm"/>
    <property type="evidence" value="ECO:0007669"/>
    <property type="project" value="TreeGrafter"/>
</dbReference>
<dbReference type="Gene3D" id="1.25.40.10">
    <property type="entry name" value="Tetratricopeptide repeat domain"/>
    <property type="match status" value="1"/>
</dbReference>
<organism evidence="5 6">
    <name type="scientific">Bugula neritina</name>
    <name type="common">Brown bryozoan</name>
    <name type="synonym">Sertularia neritina</name>
    <dbReference type="NCBI Taxonomy" id="10212"/>
    <lineage>
        <taxon>Eukaryota</taxon>
        <taxon>Metazoa</taxon>
        <taxon>Spiralia</taxon>
        <taxon>Lophotrochozoa</taxon>
        <taxon>Bryozoa</taxon>
        <taxon>Gymnolaemata</taxon>
        <taxon>Cheilostomatida</taxon>
        <taxon>Flustrina</taxon>
        <taxon>Buguloidea</taxon>
        <taxon>Bugulidae</taxon>
        <taxon>Bugula</taxon>
    </lineage>
</organism>
<keyword evidence="2" id="KW-0677">Repeat</keyword>
<dbReference type="GO" id="GO:0045717">
    <property type="term" value="P:negative regulation of fatty acid biosynthetic process"/>
    <property type="evidence" value="ECO:0007669"/>
    <property type="project" value="TreeGrafter"/>
</dbReference>
<gene>
    <name evidence="5" type="ORF">EB796_025242</name>
</gene>
<dbReference type="InterPro" id="IPR015943">
    <property type="entry name" value="WD40/YVTN_repeat-like_dom_sf"/>
</dbReference>
<dbReference type="InterPro" id="IPR011990">
    <property type="entry name" value="TPR-like_helical_dom_sf"/>
</dbReference>
<dbReference type="Proteomes" id="UP000593567">
    <property type="component" value="Unassembled WGS sequence"/>
</dbReference>
<evidence type="ECO:0000256" key="2">
    <source>
        <dbReference type="ARBA" id="ARBA00022737"/>
    </source>
</evidence>
<dbReference type="PROSITE" id="PS50294">
    <property type="entry name" value="WD_REPEATS_REGION"/>
    <property type="match status" value="1"/>
</dbReference>
<reference evidence="5" key="1">
    <citation type="submission" date="2020-06" db="EMBL/GenBank/DDBJ databases">
        <title>Draft genome of Bugula neritina, a colonial animal packing powerful symbionts and potential medicines.</title>
        <authorList>
            <person name="Rayko M."/>
        </authorList>
    </citation>
    <scope>NUCLEOTIDE SEQUENCE [LARGE SCALE GENOMIC DNA]</scope>
    <source>
        <strain evidence="5">Kwan_BN1</strain>
    </source>
</reference>
<accession>A0A7J7IRD0</accession>
<dbReference type="Pfam" id="PF00400">
    <property type="entry name" value="WD40"/>
    <property type="match status" value="4"/>
</dbReference>
<evidence type="ECO:0000256" key="1">
    <source>
        <dbReference type="ARBA" id="ARBA00022574"/>
    </source>
</evidence>
<sequence>MNETLLEYNRKRELLGAGFSRQYRSHRHATGNIIERLGLETELQGHSGCVNCLEWSKEGNLLASGSDDCNVILWSPMSHRKLTTYRTQHNGNIFSVKFMPRSLNRVLATGAADTKITVLDIESTNTLHVFTNHKGRVKRLAVAEDEPHLLFSAGEDGTVMQFDLRCPEEYSKESPRSVIVNLNHYVGISAEAKCLSICPTKTELLAVGSGDPYVRLYDRRMIRCSHVPNHSADTCDEQYNLPANCVNYFVPGHVPSKVEDYSRRYRMLAATYLTFSPDGRDLLVNLGGEQIYLYNIYEKTRSYRLERAHRNGCHTSSCAGDTSSSQPNGYHSKNYTSFVLSEECSSQREEKSTPLPPNIEFLKQQANHNYEGQRYAESVSLYNKAIFLHPAAAVLYSNRAAALLKRSWNGDDYAALADCFTTIGLDSQQYKAFYRLCRCLLQLGRLEEAMICFEHFERVFPERASGHSFEKLKEELQDNIASKNNSPSGKSKRANSENDGVKIESRQQEMEWKHLSYDYSQRFCGHCNTTTDIKEANFIGDNGQYICAGSDDGSFFIWDRLTSNIVRTLRGDECIVNCVQPHPEICLLATSGIDPVVRLWSPLQEGVKNERHIDNTHAAAGLNQRRMNADPLEVMLMNMGHTLHSFSSSDSDNENGGGRDMQCRPF</sequence>
<dbReference type="InterPro" id="IPR001680">
    <property type="entry name" value="WD40_rpt"/>
</dbReference>
<feature type="region of interest" description="Disordered" evidence="4">
    <location>
        <begin position="645"/>
        <end position="666"/>
    </location>
</feature>
<dbReference type="InterPro" id="IPR045151">
    <property type="entry name" value="DCAF8"/>
</dbReference>
<comment type="caution">
    <text evidence="5">The sequence shown here is derived from an EMBL/GenBank/DDBJ whole genome shotgun (WGS) entry which is preliminary data.</text>
</comment>
<dbReference type="EMBL" id="VXIV02003537">
    <property type="protein sequence ID" value="KAF6016450.1"/>
    <property type="molecule type" value="Genomic_DNA"/>
</dbReference>